<feature type="domain" description="Helicase C-terminal" evidence="2">
    <location>
        <begin position="282"/>
        <end position="450"/>
    </location>
</feature>
<dbReference type="PROSITE" id="PS51192">
    <property type="entry name" value="HELICASE_ATP_BIND_1"/>
    <property type="match status" value="1"/>
</dbReference>
<dbReference type="InterPro" id="IPR001650">
    <property type="entry name" value="Helicase_C-like"/>
</dbReference>
<keyword evidence="3" id="KW-0067">ATP-binding</keyword>
<proteinExistence type="predicted"/>
<dbReference type="Gene3D" id="6.10.140.530">
    <property type="match status" value="1"/>
</dbReference>
<name>A0AAW6VPF5_9BACT</name>
<dbReference type="SMART" id="SM00490">
    <property type="entry name" value="HELICc"/>
    <property type="match status" value="1"/>
</dbReference>
<gene>
    <name evidence="3" type="ORF">PT520_10265</name>
</gene>
<accession>A0AAW6VPF5</accession>
<dbReference type="Pfam" id="PF04851">
    <property type="entry name" value="ResIII"/>
    <property type="match status" value="1"/>
</dbReference>
<organism evidence="3 4">
    <name type="scientific">Aliarcobacter butzleri</name>
    <dbReference type="NCBI Taxonomy" id="28197"/>
    <lineage>
        <taxon>Bacteria</taxon>
        <taxon>Pseudomonadati</taxon>
        <taxon>Campylobacterota</taxon>
        <taxon>Epsilonproteobacteria</taxon>
        <taxon>Campylobacterales</taxon>
        <taxon>Arcobacteraceae</taxon>
        <taxon>Aliarcobacter</taxon>
    </lineage>
</organism>
<feature type="domain" description="Helicase ATP-binding" evidence="1">
    <location>
        <begin position="21"/>
        <end position="222"/>
    </location>
</feature>
<keyword evidence="3" id="KW-0378">Hydrolase</keyword>
<dbReference type="SUPFAM" id="SSF52540">
    <property type="entry name" value="P-loop containing nucleoside triphosphate hydrolases"/>
    <property type="match status" value="1"/>
</dbReference>
<dbReference type="PANTHER" id="PTHR47396">
    <property type="entry name" value="TYPE I RESTRICTION ENZYME ECOKI R PROTEIN"/>
    <property type="match status" value="1"/>
</dbReference>
<reference evidence="3" key="1">
    <citation type="journal article" date="2023" name="Antibiotics">
        <title>Genomic Characterization of Antibiotic-Resistant Campylobacterales Isolated from Chilean Poultry Meat.</title>
        <authorList>
            <person name="Concha-Toloza M."/>
            <person name="Lopez-Cantillo M."/>
            <person name="Molina-Mora J.A."/>
            <person name="Collado L."/>
        </authorList>
    </citation>
    <scope>NUCLEOTIDE SEQUENCE</scope>
    <source>
        <strain evidence="3">FR1p273A</strain>
    </source>
</reference>
<dbReference type="PANTHER" id="PTHR47396:SF1">
    <property type="entry name" value="ATP-DEPENDENT HELICASE IRC3-RELATED"/>
    <property type="match status" value="1"/>
</dbReference>
<dbReference type="GO" id="GO:0005524">
    <property type="term" value="F:ATP binding"/>
    <property type="evidence" value="ECO:0007669"/>
    <property type="project" value="InterPro"/>
</dbReference>
<evidence type="ECO:0000259" key="2">
    <source>
        <dbReference type="PROSITE" id="PS51194"/>
    </source>
</evidence>
<dbReference type="InterPro" id="IPR027417">
    <property type="entry name" value="P-loop_NTPase"/>
</dbReference>
<keyword evidence="3" id="KW-0347">Helicase</keyword>
<dbReference type="RefSeq" id="WP_284075024.1">
    <property type="nucleotide sequence ID" value="NZ_JAQTJH010000013.1"/>
</dbReference>
<protein>
    <submittedName>
        <fullName evidence="3">DEAD/DEAH box helicase family protein</fullName>
    </submittedName>
</protein>
<dbReference type="InterPro" id="IPR050742">
    <property type="entry name" value="Helicase_Restrict-Modif_Enz"/>
</dbReference>
<evidence type="ECO:0000313" key="4">
    <source>
        <dbReference type="Proteomes" id="UP001237843"/>
    </source>
</evidence>
<dbReference type="SMART" id="SM00487">
    <property type="entry name" value="DEXDc"/>
    <property type="match status" value="1"/>
</dbReference>
<dbReference type="GO" id="GO:0005829">
    <property type="term" value="C:cytosol"/>
    <property type="evidence" value="ECO:0007669"/>
    <property type="project" value="TreeGrafter"/>
</dbReference>
<reference evidence="3" key="2">
    <citation type="submission" date="2023-02" db="EMBL/GenBank/DDBJ databases">
        <authorList>
            <person name="Concha-Toloza M."/>
            <person name="Lopez-Cantillo M."/>
            <person name="Molina-Mora J."/>
            <person name="Collado L."/>
        </authorList>
    </citation>
    <scope>NUCLEOTIDE SEQUENCE</scope>
    <source>
        <strain evidence="3">FR1p273A</strain>
    </source>
</reference>
<dbReference type="EMBL" id="JAQTJH010000013">
    <property type="protein sequence ID" value="MDK2062903.1"/>
    <property type="molecule type" value="Genomic_DNA"/>
</dbReference>
<dbReference type="PROSITE" id="PS51194">
    <property type="entry name" value="HELICASE_CTER"/>
    <property type="match status" value="1"/>
</dbReference>
<dbReference type="Gene3D" id="3.40.50.300">
    <property type="entry name" value="P-loop containing nucleotide triphosphate hydrolases"/>
    <property type="match status" value="2"/>
</dbReference>
<dbReference type="InterPro" id="IPR014001">
    <property type="entry name" value="Helicase_ATP-bd"/>
</dbReference>
<keyword evidence="3" id="KW-0547">Nucleotide-binding</keyword>
<dbReference type="AlphaFoldDB" id="A0AAW6VPF5"/>
<evidence type="ECO:0000313" key="3">
    <source>
        <dbReference type="EMBL" id="MDK2062903.1"/>
    </source>
</evidence>
<dbReference type="GO" id="GO:0004386">
    <property type="term" value="F:helicase activity"/>
    <property type="evidence" value="ECO:0007669"/>
    <property type="project" value="UniProtKB-KW"/>
</dbReference>
<dbReference type="GO" id="GO:0016787">
    <property type="term" value="F:hydrolase activity"/>
    <property type="evidence" value="ECO:0007669"/>
    <property type="project" value="InterPro"/>
</dbReference>
<dbReference type="Pfam" id="PF00271">
    <property type="entry name" value="Helicase_C"/>
    <property type="match status" value="1"/>
</dbReference>
<dbReference type="InterPro" id="IPR006935">
    <property type="entry name" value="Helicase/UvrB_N"/>
</dbReference>
<dbReference type="GO" id="GO:0003677">
    <property type="term" value="F:DNA binding"/>
    <property type="evidence" value="ECO:0007669"/>
    <property type="project" value="InterPro"/>
</dbReference>
<dbReference type="Proteomes" id="UP001237843">
    <property type="component" value="Unassembled WGS sequence"/>
</dbReference>
<sequence>MMKFTPKPHQNKAIDLVFNSEVGLNNFDRTQLIMACGTGKTFTSLQIAQKNIEKKQSSITIMLFPSLYLIDQTKKEWEQQTDINSFKNPLVICSDDTIGKNEEDDIFEIEKSEVEYTVTTNYKKIKEYINKNRKTHQLIFSTYHSSHLLGKALLELNLKADLTLFDEAHKTAIINKENNSKSMGYALDDDKFPSIKRVFMTATVKHYVLKDDSEVEVFSMNNKELYGQISYEYSLREAINDKNISDYQIVGIVIDSEYIEKFRAIDELEKKNHRDEEYYNLKLEQKIVKIKAIEEAMRRYKIKTGLSFHRTIEESIYFSKNYKGSNIHIDHVDGTMNHKLRAVILKKLDRKDNYIVSNSRLLTEGVDLPDIGMVFLDKNMSSKIDITQLVGRVQRISKDNPHKLGYIVLPLFIDDISKLDLELSRNDELRTLFDIINNFRHIDTQLREEIAAKKSYTDDSSNWNENFEKVISFKSRFDKLPTLKSNNKEEIALAIWLNLQEKNIENNILSWNKIEKLHKLDSNRFTKRAKVQITNISNLENDKLDEIEIFYEKLETVVLSRKIISSEDEYVKATKEFIENNGIEALKARTIYKGLSIGQYRSDKKKIFNKLECERLKEEMVLEYNHIHEEFLLSALEISKKNHFKATKDFIDKFGLEKINATAEHNGFKIGIYRNEWRKKYNKANDLEKKKLEDEFSVIHKDYLLSANFVHKRDHLNATVDFVKKYGYEKIVTKTVHNGFKIGQFRNEMRRKFKRAKSDEQQQLLEEFNSIDEYYLVDSAYKNFILNFKYTKEFVQKYGLKELTNLTEYKGYKIGEFRSRQKLKYKNLENDTEKTEMKNKFDEIDEDILLDAIYVSKRDHIKATLEFINKYGYEKLDFKTVYNGYNIGSFRKNCREKYKKLTKKEQEVMKKEFDVISEDFLISKSRKAK</sequence>
<comment type="caution">
    <text evidence="3">The sequence shown here is derived from an EMBL/GenBank/DDBJ whole genome shotgun (WGS) entry which is preliminary data.</text>
</comment>
<evidence type="ECO:0000259" key="1">
    <source>
        <dbReference type="PROSITE" id="PS51192"/>
    </source>
</evidence>